<feature type="domain" description="Antitoxin Xre/MbcA/ParS-like toxin-binding" evidence="1">
    <location>
        <begin position="108"/>
        <end position="158"/>
    </location>
</feature>
<evidence type="ECO:0000313" key="3">
    <source>
        <dbReference type="EMBL" id="GAA4024600.1"/>
    </source>
</evidence>
<evidence type="ECO:0000259" key="2">
    <source>
        <dbReference type="Pfam" id="PF20432"/>
    </source>
</evidence>
<dbReference type="EMBL" id="BAABDK010000002">
    <property type="protein sequence ID" value="GAA4024600.1"/>
    <property type="molecule type" value="Genomic_DNA"/>
</dbReference>
<dbReference type="Pfam" id="PF09722">
    <property type="entry name" value="Xre_MbcA_ParS_C"/>
    <property type="match status" value="1"/>
</dbReference>
<comment type="caution">
    <text evidence="3">The sequence shown here is derived from an EMBL/GenBank/DDBJ whole genome shotgun (WGS) entry which is preliminary data.</text>
</comment>
<dbReference type="NCBIfam" id="TIGR02293">
    <property type="entry name" value="TAS_TIGR02293"/>
    <property type="match status" value="1"/>
</dbReference>
<reference evidence="4" key="1">
    <citation type="journal article" date="2019" name="Int. J. Syst. Evol. Microbiol.">
        <title>The Global Catalogue of Microorganisms (GCM) 10K type strain sequencing project: providing services to taxonomists for standard genome sequencing and annotation.</title>
        <authorList>
            <consortium name="The Broad Institute Genomics Platform"/>
            <consortium name="The Broad Institute Genome Sequencing Center for Infectious Disease"/>
            <person name="Wu L."/>
            <person name="Ma J."/>
        </authorList>
    </citation>
    <scope>NUCLEOTIDE SEQUENCE [LARGE SCALE GENOMIC DNA]</scope>
    <source>
        <strain evidence="4">JCM 17225</strain>
    </source>
</reference>
<feature type="domain" description="Antitoxin Xre-like helix-turn-helix" evidence="2">
    <location>
        <begin position="44"/>
        <end position="103"/>
    </location>
</feature>
<sequence length="161" mass="17232">MEIFPIFGEELSSMPMTAAIPPAAVYSPALLGLQATVADSFALVMEARTGVPAKTAFDVATLLHLQANELADLLHTTTKTLRAYRDGKKRLDPSASEQVLKLLALASQGEEVFGSLTAFRRWLDKPAYGLDNQPPLALLETSGGIDLVADEVDRIAHGDLA</sequence>
<evidence type="ECO:0000259" key="1">
    <source>
        <dbReference type="Pfam" id="PF09722"/>
    </source>
</evidence>
<dbReference type="Proteomes" id="UP001501469">
    <property type="component" value="Unassembled WGS sequence"/>
</dbReference>
<dbReference type="Pfam" id="PF20432">
    <property type="entry name" value="Xre-like-HTH"/>
    <property type="match status" value="1"/>
</dbReference>
<dbReference type="InterPro" id="IPR011979">
    <property type="entry name" value="Antitox_Xre"/>
</dbReference>
<keyword evidence="4" id="KW-1185">Reference proteome</keyword>
<evidence type="ECO:0000313" key="4">
    <source>
        <dbReference type="Proteomes" id="UP001501469"/>
    </source>
</evidence>
<organism evidence="3 4">
    <name type="scientific">Hymenobacter glaciei</name>
    <dbReference type="NCBI Taxonomy" id="877209"/>
    <lineage>
        <taxon>Bacteria</taxon>
        <taxon>Pseudomonadati</taxon>
        <taxon>Bacteroidota</taxon>
        <taxon>Cytophagia</taxon>
        <taxon>Cytophagales</taxon>
        <taxon>Hymenobacteraceae</taxon>
        <taxon>Hymenobacter</taxon>
    </lineage>
</organism>
<dbReference type="InterPro" id="IPR046847">
    <property type="entry name" value="Xre-like_HTH"/>
</dbReference>
<proteinExistence type="predicted"/>
<name>A0ABP7TDD4_9BACT</name>
<evidence type="ECO:0008006" key="5">
    <source>
        <dbReference type="Google" id="ProtNLM"/>
    </source>
</evidence>
<accession>A0ABP7TDD4</accession>
<protein>
    <recommendedName>
        <fullName evidence="5">DUF2384 domain-containing protein</fullName>
    </recommendedName>
</protein>
<gene>
    <name evidence="3" type="ORF">GCM10022409_05760</name>
</gene>
<dbReference type="RefSeq" id="WP_345050065.1">
    <property type="nucleotide sequence ID" value="NZ_BAABDK010000002.1"/>
</dbReference>
<dbReference type="InterPro" id="IPR024467">
    <property type="entry name" value="Xre/MbcA/ParS-like_toxin-bd"/>
</dbReference>